<dbReference type="PANTHER" id="PTHR23166:SF7">
    <property type="entry name" value="LEUCINE ZIPPER PROTEIN 1"/>
    <property type="match status" value="1"/>
</dbReference>
<dbReference type="Proteomes" id="UP000658642">
    <property type="component" value="Unassembled WGS sequence"/>
</dbReference>
<dbReference type="OrthoDB" id="9946011at2759"/>
<feature type="compositionally biased region" description="Basic and acidic residues" evidence="2">
    <location>
        <begin position="262"/>
        <end position="299"/>
    </location>
</feature>
<feature type="compositionally biased region" description="Polar residues" evidence="2">
    <location>
        <begin position="927"/>
        <end position="939"/>
    </location>
</feature>
<evidence type="ECO:0000313" key="3">
    <source>
        <dbReference type="EMBL" id="NXY19009.1"/>
    </source>
</evidence>
<feature type="compositionally biased region" description="Polar residues" evidence="2">
    <location>
        <begin position="574"/>
        <end position="584"/>
    </location>
</feature>
<feature type="region of interest" description="Disordered" evidence="2">
    <location>
        <begin position="1042"/>
        <end position="1106"/>
    </location>
</feature>
<feature type="region of interest" description="Disordered" evidence="2">
    <location>
        <begin position="363"/>
        <end position="584"/>
    </location>
</feature>
<feature type="compositionally biased region" description="Polar residues" evidence="2">
    <location>
        <begin position="1067"/>
        <end position="1078"/>
    </location>
</feature>
<keyword evidence="1" id="KW-0175">Coiled coil</keyword>
<feature type="compositionally biased region" description="Low complexity" evidence="2">
    <location>
        <begin position="442"/>
        <end position="453"/>
    </location>
</feature>
<feature type="compositionally biased region" description="Low complexity" evidence="2">
    <location>
        <begin position="230"/>
        <end position="239"/>
    </location>
</feature>
<dbReference type="AlphaFoldDB" id="A0A852P039"/>
<feature type="region of interest" description="Disordered" evidence="2">
    <location>
        <begin position="989"/>
        <end position="1027"/>
    </location>
</feature>
<sequence>MAECTGYKETSNRHLRFKLQSLSRRLDELEEATKNLQKAEDELLDLQDKVIQAEGSNSSMLADIEALRKRVLKIEGKDEEIRKAEELCRLMKEKLEEEESLTRELKSEIEHLQRRMAELEKLEEAFSRSKNDCTQLCLSLNEEKNLTKKISTELEILRMKVKELEASEDRLDKTEQSLTGELEKLKSLALSFITERKHFNEREKQNEKIIQELTQKLEQNNKLNRADQTRNASNLLERSSNNLLDRNDLRIEDDLTSALPSKETRRKGSVDYLKHVENETRNKSENQKNKNQEDNKVKDLTQEIEKLKTQIKHFESLEEELKKVRAKNNDLQDSYLSEQNKNKLLTGQLEEIKMQIKKHKDLENGEVENEDTSFFSRGKHDRSKYRGVMADLTAAKHKPRELSPQQRRERARNRDFSVSNDSYSHGGKQVPSPSLMNRKAGKASGAGALSDSAVTDTRRLEDKSSVSTVSSSQKEGCIMQNEGKRSKEQPSVLSRYPPAAQEQKSWKAPSRPVGDTGLRSKAEKPSQVLRGNCQNGADTRDEKSSKGESMASLAEKLKTSQTEVSDGLGDMQFTRGTHTSSNGTASAYRYHVSSSVSASDSAGSKVEAVSTFATSHRRPSEGRAKRAVISQEKEAADTSLENVKLSILTKRSHHSRSQEDILQILTGLDKEDTEQSSSSHHVNVGLKTDSKTIQSNQEKLNSDEESGRGKKPTTQSDFETRKKVSSKQFSNSRGVFRASLFENDKNTVNDEESTKCIKPSDASTGGLKSKRSFSPREALRSKAIIKPAIVEKDMKAVMGGTVSETESDKHKSVFKTVTNKMTSSITIFPSEPTAPRSSADIAAKERHVTASNVRVASNEPSPSITNSVPTPFEISINKSALKLSETDRSGEAAPRSKAETVVSRSSIMLKTSELTERNSEMPLETISWKSHGSSDAASSETKHVTVRSSWRARQGLHSLEDSQTKVEKSAASSTTNLCRSSVDLLEMEGNSARTDSLEQTSARTSATANSWSASELGSRRTKSNLSASELLTRRSYASDPTAAAAWQRTTLPDESKDFVSSSRRKQYGSSEYLLQTDTPGKRTATKVELPDPESNFPAPPGLQAEEQVCEGRLLQGK</sequence>
<feature type="compositionally biased region" description="Polar residues" evidence="2">
    <location>
        <begin position="991"/>
        <end position="1015"/>
    </location>
</feature>
<gene>
    <name evidence="3" type="primary">Luzp1</name>
    <name evidence="3" type="ORF">ATRCLA_R02596</name>
</gene>
<feature type="compositionally biased region" description="Basic and acidic residues" evidence="2">
    <location>
        <begin position="406"/>
        <end position="415"/>
    </location>
</feature>
<feature type="compositionally biased region" description="Basic and acidic residues" evidence="2">
    <location>
        <begin position="958"/>
        <end position="968"/>
    </location>
</feature>
<feature type="region of interest" description="Disordered" evidence="2">
    <location>
        <begin position="260"/>
        <end position="299"/>
    </location>
</feature>
<dbReference type="GO" id="GO:0021503">
    <property type="term" value="P:neural fold bending"/>
    <property type="evidence" value="ECO:0007669"/>
    <property type="project" value="TreeGrafter"/>
</dbReference>
<feature type="region of interest" description="Disordered" evidence="2">
    <location>
        <begin position="220"/>
        <end position="239"/>
    </location>
</feature>
<dbReference type="EMBL" id="WBMZ01007654">
    <property type="protein sequence ID" value="NXY19009.1"/>
    <property type="molecule type" value="Genomic_DNA"/>
</dbReference>
<feature type="region of interest" description="Disordered" evidence="2">
    <location>
        <begin position="610"/>
        <end position="638"/>
    </location>
</feature>
<evidence type="ECO:0000256" key="1">
    <source>
        <dbReference type="ARBA" id="ARBA00023054"/>
    </source>
</evidence>
<feature type="non-terminal residue" evidence="3">
    <location>
        <position position="1"/>
    </location>
</feature>
<reference evidence="3" key="1">
    <citation type="submission" date="2020-02" db="EMBL/GenBank/DDBJ databases">
        <title>Bird 10,000 Genomes (B10K) Project - Family phase.</title>
        <authorList>
            <person name="Zhang G."/>
        </authorList>
    </citation>
    <scope>NUCLEOTIDE SEQUENCE</scope>
    <source>
        <strain evidence="3">B10K-DU-029-61</strain>
        <tissue evidence="3">Blood</tissue>
    </source>
</reference>
<evidence type="ECO:0000313" key="4">
    <source>
        <dbReference type="Proteomes" id="UP000658642"/>
    </source>
</evidence>
<evidence type="ECO:0000256" key="2">
    <source>
        <dbReference type="SAM" id="MobiDB-lite"/>
    </source>
</evidence>
<feature type="region of interest" description="Disordered" evidence="2">
    <location>
        <begin position="670"/>
        <end position="730"/>
    </location>
</feature>
<accession>A0A852P039</accession>
<feature type="region of interest" description="Disordered" evidence="2">
    <location>
        <begin position="915"/>
        <end position="972"/>
    </location>
</feature>
<organism evidence="3 4">
    <name type="scientific">Atrichornis clamosus</name>
    <dbReference type="NCBI Taxonomy" id="449594"/>
    <lineage>
        <taxon>Eukaryota</taxon>
        <taxon>Metazoa</taxon>
        <taxon>Chordata</taxon>
        <taxon>Craniata</taxon>
        <taxon>Vertebrata</taxon>
        <taxon>Euteleostomi</taxon>
        <taxon>Archelosauria</taxon>
        <taxon>Archosauria</taxon>
        <taxon>Dinosauria</taxon>
        <taxon>Saurischia</taxon>
        <taxon>Theropoda</taxon>
        <taxon>Coelurosauria</taxon>
        <taxon>Aves</taxon>
        <taxon>Neognathae</taxon>
        <taxon>Neoaves</taxon>
        <taxon>Telluraves</taxon>
        <taxon>Australaves</taxon>
        <taxon>Passeriformes</taxon>
        <taxon>Menuridae</taxon>
        <taxon>Atrichornis</taxon>
    </lineage>
</organism>
<dbReference type="PANTHER" id="PTHR23166">
    <property type="entry name" value="FILAMIN/GPBP-INTERACTING PROTEIN"/>
    <property type="match status" value="1"/>
</dbReference>
<name>A0A852P039_9PASS</name>
<protein>
    <submittedName>
        <fullName evidence="3">LUZP1 protein</fullName>
    </submittedName>
</protein>
<comment type="caution">
    <text evidence="3">The sequence shown here is derived from an EMBL/GenBank/DDBJ whole genome shotgun (WGS) entry which is preliminary data.</text>
</comment>
<feature type="region of interest" description="Disordered" evidence="2">
    <location>
        <begin position="747"/>
        <end position="778"/>
    </location>
</feature>
<feature type="non-terminal residue" evidence="3">
    <location>
        <position position="1117"/>
    </location>
</feature>
<proteinExistence type="predicted"/>
<dbReference type="InterPro" id="IPR050719">
    <property type="entry name" value="Cortactin-Actin_Reg"/>
</dbReference>
<keyword evidence="4" id="KW-1185">Reference proteome</keyword>